<dbReference type="RefSeq" id="WP_210853335.1">
    <property type="nucleotide sequence ID" value="NZ_JAGQDD010000004.1"/>
</dbReference>
<dbReference type="Pfam" id="PF01168">
    <property type="entry name" value="Ala_racemase_N"/>
    <property type="match status" value="1"/>
</dbReference>
<keyword evidence="4" id="KW-0413">Isomerase</keyword>
<dbReference type="InterPro" id="IPR001608">
    <property type="entry name" value="Ala_racemase_N"/>
</dbReference>
<evidence type="ECO:0000259" key="3">
    <source>
        <dbReference type="SMART" id="SM01119"/>
    </source>
</evidence>
<proteinExistence type="inferred from homology"/>
<dbReference type="Pfam" id="PF14031">
    <property type="entry name" value="D-ser_dehydrat"/>
    <property type="match status" value="1"/>
</dbReference>
<accession>A0A940YDA3</accession>
<dbReference type="InterPro" id="IPR042208">
    <property type="entry name" value="D-ser_dehydrat-like_sf"/>
</dbReference>
<dbReference type="InterPro" id="IPR051466">
    <property type="entry name" value="D-amino_acid_metab_enzyme"/>
</dbReference>
<dbReference type="InterPro" id="IPR026956">
    <property type="entry name" value="D-ser_dehydrat-like_dom"/>
</dbReference>
<dbReference type="PANTHER" id="PTHR28004">
    <property type="entry name" value="ZGC:162816-RELATED"/>
    <property type="match status" value="1"/>
</dbReference>
<evidence type="ECO:0000256" key="2">
    <source>
        <dbReference type="ARBA" id="ARBA00023239"/>
    </source>
</evidence>
<comment type="similarity">
    <text evidence="1">Belongs to the DSD1 family.</text>
</comment>
<comment type="caution">
    <text evidence="4">The sequence shown here is derived from an EMBL/GenBank/DDBJ whole genome shotgun (WGS) entry which is preliminary data.</text>
</comment>
<evidence type="ECO:0000313" key="4">
    <source>
        <dbReference type="EMBL" id="MBQ0930522.1"/>
    </source>
</evidence>
<keyword evidence="5" id="KW-1185">Reference proteome</keyword>
<organism evidence="4 5">
    <name type="scientific">Ideonella alba</name>
    <dbReference type="NCBI Taxonomy" id="2824118"/>
    <lineage>
        <taxon>Bacteria</taxon>
        <taxon>Pseudomonadati</taxon>
        <taxon>Pseudomonadota</taxon>
        <taxon>Betaproteobacteria</taxon>
        <taxon>Burkholderiales</taxon>
        <taxon>Sphaerotilaceae</taxon>
        <taxon>Ideonella</taxon>
    </lineage>
</organism>
<reference evidence="4 5" key="1">
    <citation type="submission" date="2021-04" db="EMBL/GenBank/DDBJ databases">
        <title>The genome sequence of Ideonella sp. 3Y2.</title>
        <authorList>
            <person name="Liu Y."/>
        </authorList>
    </citation>
    <scope>NUCLEOTIDE SEQUENCE [LARGE SCALE GENOMIC DNA]</scope>
    <source>
        <strain evidence="4 5">3Y2</strain>
    </source>
</reference>
<dbReference type="AlphaFoldDB" id="A0A940YDA3"/>
<gene>
    <name evidence="4" type="ORF">KAK03_08480</name>
</gene>
<evidence type="ECO:0000256" key="1">
    <source>
        <dbReference type="ARBA" id="ARBA00005323"/>
    </source>
</evidence>
<feature type="domain" description="D-serine dehydratase-like" evidence="3">
    <location>
        <begin position="307"/>
        <end position="407"/>
    </location>
</feature>
<evidence type="ECO:0000313" key="5">
    <source>
        <dbReference type="Proteomes" id="UP000676246"/>
    </source>
</evidence>
<dbReference type="Proteomes" id="UP000676246">
    <property type="component" value="Unassembled WGS sequence"/>
</dbReference>
<dbReference type="InterPro" id="IPR029066">
    <property type="entry name" value="PLP-binding_barrel"/>
</dbReference>
<dbReference type="EC" id="5.1.1.1" evidence="4"/>
<dbReference type="Gene3D" id="3.20.20.10">
    <property type="entry name" value="Alanine racemase"/>
    <property type="match status" value="1"/>
</dbReference>
<dbReference type="SMART" id="SM01119">
    <property type="entry name" value="D-ser_dehydrat"/>
    <property type="match status" value="1"/>
</dbReference>
<dbReference type="GO" id="GO:0008784">
    <property type="term" value="F:alanine racemase activity"/>
    <property type="evidence" value="ECO:0007669"/>
    <property type="project" value="UniProtKB-EC"/>
</dbReference>
<dbReference type="Gene3D" id="2.40.37.20">
    <property type="entry name" value="D-serine dehydratase-like domain"/>
    <property type="match status" value="1"/>
</dbReference>
<name>A0A940YDA3_9BURK</name>
<dbReference type="PANTHER" id="PTHR28004:SF8">
    <property type="entry name" value="D-SERINE DEAMINASE"/>
    <property type="match status" value="1"/>
</dbReference>
<keyword evidence="2" id="KW-0456">Lyase</keyword>
<dbReference type="EMBL" id="JAGQDD010000004">
    <property type="protein sequence ID" value="MBQ0930522.1"/>
    <property type="molecule type" value="Genomic_DNA"/>
</dbReference>
<dbReference type="SUPFAM" id="SSF51419">
    <property type="entry name" value="PLP-binding barrel"/>
    <property type="match status" value="1"/>
</dbReference>
<dbReference type="GO" id="GO:0016829">
    <property type="term" value="F:lyase activity"/>
    <property type="evidence" value="ECO:0007669"/>
    <property type="project" value="UniProtKB-KW"/>
</dbReference>
<sequence length="420" mass="45196">MLIDHDFKGFPPLHPPLPLSAIGAQGWQLLRGDLALPLAVLREDALRHNLAWMRDFCAERGLSLAPHGKTSMSPELWALQREAGAWGLSVATAWQAAQAARHGMANIVIANQVVQAAELDTLAGLLDRDPALRLWFLVDSPAQVALIEAWQVARASARRFDVLLELGLAGQRTGTRHHDEALALGRRIAASPALRLAGLECYEGALATCNDAQDVPAVNALMDRVDALARALLAEGAFDTGGAALILSAGGSSVFDLVAARLQPDLGVPVRGVLRSGCYLTHDHVHYHRHLQCMGLRLRQATTLQPALEVLAAVQSVPEPGLALLGCGKRDVSFDMDLPLPLWRAQPGDTAAAPVPAGWQISRLNDQHAYLRFDAADPAPEVGEIIGLGISHPCTSFDKWRWLPLVDAAYRVTGAVTTRF</sequence>
<protein>
    <submittedName>
        <fullName evidence="4">Alanine racemase</fullName>
        <ecNumber evidence="4">5.1.1.1</ecNumber>
    </submittedName>
</protein>